<name>A0A699GQG5_TANCI</name>
<feature type="region of interest" description="Disordered" evidence="2">
    <location>
        <begin position="231"/>
        <end position="258"/>
    </location>
</feature>
<accession>A0A699GQG5</accession>
<evidence type="ECO:0000313" key="3">
    <source>
        <dbReference type="EMBL" id="GEV73432.1"/>
    </source>
</evidence>
<organism evidence="3">
    <name type="scientific">Tanacetum cinerariifolium</name>
    <name type="common">Dalmatian daisy</name>
    <name type="synonym">Chrysanthemum cinerariifolium</name>
    <dbReference type="NCBI Taxonomy" id="118510"/>
    <lineage>
        <taxon>Eukaryota</taxon>
        <taxon>Viridiplantae</taxon>
        <taxon>Streptophyta</taxon>
        <taxon>Embryophyta</taxon>
        <taxon>Tracheophyta</taxon>
        <taxon>Spermatophyta</taxon>
        <taxon>Magnoliopsida</taxon>
        <taxon>eudicotyledons</taxon>
        <taxon>Gunneridae</taxon>
        <taxon>Pentapetalae</taxon>
        <taxon>asterids</taxon>
        <taxon>campanulids</taxon>
        <taxon>Asterales</taxon>
        <taxon>Asteraceae</taxon>
        <taxon>Asteroideae</taxon>
        <taxon>Anthemideae</taxon>
        <taxon>Anthemidinae</taxon>
        <taxon>Tanacetum</taxon>
    </lineage>
</organism>
<reference evidence="3" key="1">
    <citation type="journal article" date="2019" name="Sci. Rep.">
        <title>Draft genome of Tanacetum cinerariifolium, the natural source of mosquito coil.</title>
        <authorList>
            <person name="Yamashiro T."/>
            <person name="Shiraishi A."/>
            <person name="Satake H."/>
            <person name="Nakayama K."/>
        </authorList>
    </citation>
    <scope>NUCLEOTIDE SEQUENCE</scope>
</reference>
<comment type="caution">
    <text evidence="3">The sequence shown here is derived from an EMBL/GenBank/DDBJ whole genome shotgun (WGS) entry which is preliminary data.</text>
</comment>
<evidence type="ECO:0000256" key="1">
    <source>
        <dbReference type="SAM" id="Coils"/>
    </source>
</evidence>
<sequence length="357" mass="41029">MKESEVQRIKEIEKQVKEKEIQQQESLSTDGKALDASLVTKEIYDSLADKESTDDSVTSLEQLDEIGSLRNEYSKSGNGNKSSDHESISLGNDVDADIGPTYDSNTVSEVHHDMFKNMFACGIQYLEQPESILDTYVVNENNKSREKNILFRNETSSFETKIKELEMTLAQQTKDFEDAKVDVSKKTDKFETYFEKLQKTRVILERQLNQYSDLRTSYNALKEKFDSLNQDKGKSQVSDFSTPKKDRKFSKKPQTFRTPTPQKVFNSSNLISVNGDDCNATYDSDILSEVPHYNTYHETYMLNHVVQETKYFEHLVLNNDLYDELTSNNNVISYANDVAQSVPPHEQDNVMILFVIE</sequence>
<keyword evidence="1" id="KW-0175">Coiled coil</keyword>
<feature type="coiled-coil region" evidence="1">
    <location>
        <begin position="162"/>
        <end position="231"/>
    </location>
</feature>
<gene>
    <name evidence="3" type="ORF">Tci_145409</name>
</gene>
<evidence type="ECO:0000256" key="2">
    <source>
        <dbReference type="SAM" id="MobiDB-lite"/>
    </source>
</evidence>
<feature type="coiled-coil region" evidence="1">
    <location>
        <begin position="2"/>
        <end position="29"/>
    </location>
</feature>
<dbReference type="AlphaFoldDB" id="A0A699GQG5"/>
<feature type="region of interest" description="Disordered" evidence="2">
    <location>
        <begin position="68"/>
        <end position="94"/>
    </location>
</feature>
<protein>
    <submittedName>
        <fullName evidence="3">Uncharacterized protein</fullName>
    </submittedName>
</protein>
<proteinExistence type="predicted"/>
<dbReference type="EMBL" id="BKCJ010032558">
    <property type="protein sequence ID" value="GEV73432.1"/>
    <property type="molecule type" value="Genomic_DNA"/>
</dbReference>